<organism evidence="2 3">
    <name type="scientific">Zizania palustris</name>
    <name type="common">Northern wild rice</name>
    <dbReference type="NCBI Taxonomy" id="103762"/>
    <lineage>
        <taxon>Eukaryota</taxon>
        <taxon>Viridiplantae</taxon>
        <taxon>Streptophyta</taxon>
        <taxon>Embryophyta</taxon>
        <taxon>Tracheophyta</taxon>
        <taxon>Spermatophyta</taxon>
        <taxon>Magnoliopsida</taxon>
        <taxon>Liliopsida</taxon>
        <taxon>Poales</taxon>
        <taxon>Poaceae</taxon>
        <taxon>BOP clade</taxon>
        <taxon>Oryzoideae</taxon>
        <taxon>Oryzeae</taxon>
        <taxon>Zizaniinae</taxon>
        <taxon>Zizania</taxon>
    </lineage>
</organism>
<reference evidence="2" key="2">
    <citation type="submission" date="2021-02" db="EMBL/GenBank/DDBJ databases">
        <authorList>
            <person name="Kimball J.A."/>
            <person name="Haas M.W."/>
            <person name="Macchietto M."/>
            <person name="Kono T."/>
            <person name="Duquette J."/>
            <person name="Shao M."/>
        </authorList>
    </citation>
    <scope>NUCLEOTIDE SEQUENCE</scope>
    <source>
        <tissue evidence="2">Fresh leaf tissue</tissue>
    </source>
</reference>
<sequence length="78" mass="8515">MPPTATSLGKDANSTDDDIGKQLDRLEELVHSLIGKVDDIKQKQEACIVAISRIEAAQGMPRADQEKGDTIEEKLQPI</sequence>
<dbReference type="Proteomes" id="UP000729402">
    <property type="component" value="Unassembled WGS sequence"/>
</dbReference>
<reference evidence="2" key="1">
    <citation type="journal article" date="2021" name="bioRxiv">
        <title>Whole Genome Assembly and Annotation of Northern Wild Rice, Zizania palustris L., Supports a Whole Genome Duplication in the Zizania Genus.</title>
        <authorList>
            <person name="Haas M."/>
            <person name="Kono T."/>
            <person name="Macchietto M."/>
            <person name="Millas R."/>
            <person name="McGilp L."/>
            <person name="Shao M."/>
            <person name="Duquette J."/>
            <person name="Hirsch C.N."/>
            <person name="Kimball J."/>
        </authorList>
    </citation>
    <scope>NUCLEOTIDE SEQUENCE</scope>
    <source>
        <tissue evidence="2">Fresh leaf tissue</tissue>
    </source>
</reference>
<name>A0A8J6BLQ3_ZIZPA</name>
<evidence type="ECO:0000313" key="2">
    <source>
        <dbReference type="EMBL" id="KAG8087596.1"/>
    </source>
</evidence>
<feature type="compositionally biased region" description="Basic and acidic residues" evidence="1">
    <location>
        <begin position="63"/>
        <end position="78"/>
    </location>
</feature>
<evidence type="ECO:0000313" key="3">
    <source>
        <dbReference type="Proteomes" id="UP000729402"/>
    </source>
</evidence>
<dbReference type="AlphaFoldDB" id="A0A8J6BLQ3"/>
<evidence type="ECO:0000256" key="1">
    <source>
        <dbReference type="SAM" id="MobiDB-lite"/>
    </source>
</evidence>
<proteinExistence type="predicted"/>
<gene>
    <name evidence="2" type="ORF">GUJ93_ZPchr0010g7992</name>
</gene>
<feature type="region of interest" description="Disordered" evidence="1">
    <location>
        <begin position="59"/>
        <end position="78"/>
    </location>
</feature>
<protein>
    <submittedName>
        <fullName evidence="2">Uncharacterized protein</fullName>
    </submittedName>
</protein>
<comment type="caution">
    <text evidence="2">The sequence shown here is derived from an EMBL/GenBank/DDBJ whole genome shotgun (WGS) entry which is preliminary data.</text>
</comment>
<dbReference type="EMBL" id="JAAALK010000082">
    <property type="protein sequence ID" value="KAG8087596.1"/>
    <property type="molecule type" value="Genomic_DNA"/>
</dbReference>
<accession>A0A8J6BLQ3</accession>
<keyword evidence="3" id="KW-1185">Reference proteome</keyword>